<evidence type="ECO:0000313" key="1">
    <source>
        <dbReference type="EMBL" id="PZQ45229.1"/>
    </source>
</evidence>
<dbReference type="Proteomes" id="UP000249417">
    <property type="component" value="Unassembled WGS sequence"/>
</dbReference>
<organism evidence="1 2">
    <name type="scientific">Micavibrio aeruginosavorus</name>
    <dbReference type="NCBI Taxonomy" id="349221"/>
    <lineage>
        <taxon>Bacteria</taxon>
        <taxon>Pseudomonadati</taxon>
        <taxon>Bdellovibrionota</taxon>
        <taxon>Bdellovibrionia</taxon>
        <taxon>Bdellovibrionales</taxon>
        <taxon>Pseudobdellovibrionaceae</taxon>
        <taxon>Micavibrio</taxon>
    </lineage>
</organism>
<protein>
    <submittedName>
        <fullName evidence="1">Uncharacterized protein</fullName>
    </submittedName>
</protein>
<sequence>MGDIAIVAFLALAYWIYLKRKSSSEPLPRPQSYSISDKNILSDEVHEWAKGAIKGYKFYPTLQFRTPLELLKLHEKTYATNRDIPSLLSMGYSKEEQIMHGFWSPVMSKDTFERCASQFGAVAFSDALPLLIAYREIVESELLPADKFFRLQSLGGAGSPAGWDSKIRYALGDKYLHLGEYWAVQELGTVKGIGPVKAKRLIAQGIYTPSMIP</sequence>
<name>A0A2W5MYK6_9BACT</name>
<dbReference type="EMBL" id="QFQB01000057">
    <property type="protein sequence ID" value="PZQ45229.1"/>
    <property type="molecule type" value="Genomic_DNA"/>
</dbReference>
<gene>
    <name evidence="1" type="ORF">DI551_07935</name>
</gene>
<comment type="caution">
    <text evidence="1">The sequence shown here is derived from an EMBL/GenBank/DDBJ whole genome shotgun (WGS) entry which is preliminary data.</text>
</comment>
<proteinExistence type="predicted"/>
<evidence type="ECO:0000313" key="2">
    <source>
        <dbReference type="Proteomes" id="UP000249417"/>
    </source>
</evidence>
<reference evidence="1 2" key="1">
    <citation type="submission" date="2017-08" db="EMBL/GenBank/DDBJ databases">
        <title>Infants hospitalized years apart are colonized by the same room-sourced microbial strains.</title>
        <authorList>
            <person name="Brooks B."/>
            <person name="Olm M.R."/>
            <person name="Firek B.A."/>
            <person name="Baker R."/>
            <person name="Thomas B.C."/>
            <person name="Morowitz M.J."/>
            <person name="Banfield J.F."/>
        </authorList>
    </citation>
    <scope>NUCLEOTIDE SEQUENCE [LARGE SCALE GENOMIC DNA]</scope>
    <source>
        <strain evidence="1">S2_005_002_R2_29</strain>
    </source>
</reference>
<dbReference type="AlphaFoldDB" id="A0A2W5MYK6"/>
<accession>A0A2W5MYK6</accession>